<accession>A0A2A2GGE3</accession>
<evidence type="ECO:0000313" key="6">
    <source>
        <dbReference type="EMBL" id="PAU96270.1"/>
    </source>
</evidence>
<dbReference type="InterPro" id="IPR014710">
    <property type="entry name" value="RmlC-like_jellyroll"/>
</dbReference>
<feature type="domain" description="Pirin C-terminal" evidence="5">
    <location>
        <begin position="192"/>
        <end position="291"/>
    </location>
</feature>
<comment type="caution">
    <text evidence="6">The sequence shown here is derived from an EMBL/GenBank/DDBJ whole genome shotgun (WGS) entry which is preliminary data.</text>
</comment>
<name>A0A2A2GGE3_9RHOB</name>
<organism evidence="6 7">
    <name type="scientific">Paracoccus salipaludis</name>
    <dbReference type="NCBI Taxonomy" id="2032623"/>
    <lineage>
        <taxon>Bacteria</taxon>
        <taxon>Pseudomonadati</taxon>
        <taxon>Pseudomonadota</taxon>
        <taxon>Alphaproteobacteria</taxon>
        <taxon>Rhodobacterales</taxon>
        <taxon>Paracoccaceae</taxon>
        <taxon>Paracoccus</taxon>
    </lineage>
</organism>
<evidence type="ECO:0000256" key="2">
    <source>
        <dbReference type="PIRSR" id="PIRSR006232-1"/>
    </source>
</evidence>
<comment type="cofactor">
    <cofactor evidence="2">
        <name>Fe cation</name>
        <dbReference type="ChEBI" id="CHEBI:24875"/>
    </cofactor>
    <text evidence="2">Binds 1 Fe cation per subunit.</text>
</comment>
<dbReference type="Gene3D" id="2.60.120.10">
    <property type="entry name" value="Jelly Rolls"/>
    <property type="match status" value="2"/>
</dbReference>
<dbReference type="InterPro" id="IPR012093">
    <property type="entry name" value="Pirin"/>
</dbReference>
<dbReference type="RefSeq" id="WP_095641103.1">
    <property type="nucleotide sequence ID" value="NZ_NSJZ01000017.1"/>
</dbReference>
<feature type="binding site" evidence="2">
    <location>
        <position position="117"/>
    </location>
    <ligand>
        <name>Fe cation</name>
        <dbReference type="ChEBI" id="CHEBI:24875"/>
    </ligand>
</feature>
<dbReference type="EMBL" id="NSJZ01000017">
    <property type="protein sequence ID" value="PAU96270.1"/>
    <property type="molecule type" value="Genomic_DNA"/>
</dbReference>
<dbReference type="CDD" id="cd02247">
    <property type="entry name" value="cupin_pirin_C"/>
    <property type="match status" value="1"/>
</dbReference>
<dbReference type="Proteomes" id="UP000218023">
    <property type="component" value="Unassembled WGS sequence"/>
</dbReference>
<dbReference type="InterPro" id="IPR011051">
    <property type="entry name" value="RmlC_Cupin_sf"/>
</dbReference>
<dbReference type="GO" id="GO:0046872">
    <property type="term" value="F:metal ion binding"/>
    <property type="evidence" value="ECO:0007669"/>
    <property type="project" value="UniProtKB-KW"/>
</dbReference>
<reference evidence="6 7" key="1">
    <citation type="submission" date="2017-09" db="EMBL/GenBank/DDBJ databases">
        <title>Paracoccus alkalisoli sp. nov., isolated from saline alkaline soil.</title>
        <authorList>
            <person name="Dong X."/>
            <person name="Zhang G."/>
        </authorList>
    </citation>
    <scope>NUCLEOTIDE SEQUENCE [LARGE SCALE GENOMIC DNA]</scope>
    <source>
        <strain evidence="6 7">WN007</strain>
    </source>
</reference>
<dbReference type="AlphaFoldDB" id="A0A2A2GGE3"/>
<evidence type="ECO:0008006" key="8">
    <source>
        <dbReference type="Google" id="ProtNLM"/>
    </source>
</evidence>
<proteinExistence type="inferred from homology"/>
<dbReference type="SUPFAM" id="SSF51182">
    <property type="entry name" value="RmlC-like cupins"/>
    <property type="match status" value="1"/>
</dbReference>
<comment type="similarity">
    <text evidence="1 3">Belongs to the pirin family.</text>
</comment>
<dbReference type="OrthoDB" id="9780903at2"/>
<dbReference type="InterPro" id="IPR003829">
    <property type="entry name" value="Pirin_N_dom"/>
</dbReference>
<dbReference type="PANTHER" id="PTHR13903:SF8">
    <property type="entry name" value="PIRIN"/>
    <property type="match status" value="1"/>
</dbReference>
<evidence type="ECO:0000259" key="4">
    <source>
        <dbReference type="Pfam" id="PF02678"/>
    </source>
</evidence>
<keyword evidence="2" id="KW-0479">Metal-binding</keyword>
<dbReference type="InterPro" id="IPR008778">
    <property type="entry name" value="Pirin_C_dom"/>
</dbReference>
<evidence type="ECO:0000313" key="7">
    <source>
        <dbReference type="Proteomes" id="UP000218023"/>
    </source>
</evidence>
<dbReference type="PIRSF" id="PIRSF006232">
    <property type="entry name" value="Pirin"/>
    <property type="match status" value="1"/>
</dbReference>
<keyword evidence="2" id="KW-0408">Iron</keyword>
<gene>
    <name evidence="6" type="ORF">CK240_14765</name>
</gene>
<sequence>MSWSPCPDPTLGVPSTVDAIETLIIPRAVDLGGMEVRRALPSLKRQMVGPFIFFDQMGPAEFLTDQGIDVRPHPHINLATVTYLFEGGLRHRDSLGTDREIEPGAVNWMKAGRGIVHSERTDEARRRTGQRLFGIQTWVALPEAQEESDPGFAHHGAAELPVIEDHGVTARLIAGQAFGARSPLATASETLYADIRLAPGASLPIEPSVTERALYTISGGIEVAGQPFAPAQLLVLRPGDQIVLRAATAARVMLFGGEPMEGPRWIWWNFVSSRKERIEQAQEEWRQGRFDTVPGDEAEFIPLPDTNTRPRRALGGVFYP</sequence>
<feature type="binding site" evidence="2">
    <location>
        <position position="75"/>
    </location>
    <ligand>
        <name>Fe cation</name>
        <dbReference type="ChEBI" id="CHEBI:24875"/>
    </ligand>
</feature>
<dbReference type="CDD" id="cd02909">
    <property type="entry name" value="cupin_pirin_N"/>
    <property type="match status" value="1"/>
</dbReference>
<feature type="domain" description="Pirin N-terminal" evidence="4">
    <location>
        <begin position="34"/>
        <end position="139"/>
    </location>
</feature>
<dbReference type="PANTHER" id="PTHR13903">
    <property type="entry name" value="PIRIN-RELATED"/>
    <property type="match status" value="1"/>
</dbReference>
<feature type="binding site" evidence="2">
    <location>
        <position position="119"/>
    </location>
    <ligand>
        <name>Fe cation</name>
        <dbReference type="ChEBI" id="CHEBI:24875"/>
    </ligand>
</feature>
<evidence type="ECO:0000259" key="5">
    <source>
        <dbReference type="Pfam" id="PF05726"/>
    </source>
</evidence>
<evidence type="ECO:0000256" key="1">
    <source>
        <dbReference type="ARBA" id="ARBA00008416"/>
    </source>
</evidence>
<protein>
    <recommendedName>
        <fullName evidence="8">Pirin</fullName>
    </recommendedName>
</protein>
<dbReference type="Pfam" id="PF05726">
    <property type="entry name" value="Pirin_C"/>
    <property type="match status" value="1"/>
</dbReference>
<evidence type="ECO:0000256" key="3">
    <source>
        <dbReference type="RuleBase" id="RU003457"/>
    </source>
</evidence>
<feature type="binding site" evidence="2">
    <location>
        <position position="73"/>
    </location>
    <ligand>
        <name>Fe cation</name>
        <dbReference type="ChEBI" id="CHEBI:24875"/>
    </ligand>
</feature>
<dbReference type="Pfam" id="PF02678">
    <property type="entry name" value="Pirin"/>
    <property type="match status" value="1"/>
</dbReference>
<keyword evidence="7" id="KW-1185">Reference proteome</keyword>